<proteinExistence type="predicted"/>
<accession>K5VC13</accession>
<dbReference type="InParanoid" id="K5VC13"/>
<dbReference type="HOGENOM" id="CLU_044484_2_1_1"/>
<dbReference type="RefSeq" id="XP_007402809.1">
    <property type="nucleotide sequence ID" value="XM_007402747.1"/>
</dbReference>
<dbReference type="OrthoDB" id="3031569at2759"/>
<feature type="non-terminal residue" evidence="1">
    <location>
        <position position="1"/>
    </location>
</feature>
<keyword evidence="2" id="KW-1185">Reference proteome</keyword>
<gene>
    <name evidence="1" type="ORF">PHACADRAFT_108560</name>
</gene>
<dbReference type="EMBL" id="JH930860">
    <property type="protein sequence ID" value="EKM48638.1"/>
    <property type="molecule type" value="Genomic_DNA"/>
</dbReference>
<dbReference type="GeneID" id="18907523"/>
<dbReference type="AlphaFoldDB" id="K5VC13"/>
<sequence>FDHILTKCDAPGQAFVWSLTRNLWLSAYPDWYAVTTHLILGCGATVLPSANNKPDSGASRLYCILLSETAYLIWKLCCK</sequence>
<dbReference type="STRING" id="650164.K5VC13"/>
<evidence type="ECO:0000313" key="2">
    <source>
        <dbReference type="Proteomes" id="UP000008370"/>
    </source>
</evidence>
<protein>
    <submittedName>
        <fullName evidence="1">Uncharacterized protein</fullName>
    </submittedName>
</protein>
<reference evidence="1 2" key="1">
    <citation type="journal article" date="2012" name="BMC Genomics">
        <title>Comparative genomics of the white-rot fungi, Phanerochaete carnosa and P. chrysosporium, to elucidate the genetic basis of the distinct wood types they colonize.</title>
        <authorList>
            <person name="Suzuki H."/>
            <person name="MacDonald J."/>
            <person name="Syed K."/>
            <person name="Salamov A."/>
            <person name="Hori C."/>
            <person name="Aerts A."/>
            <person name="Henrissat B."/>
            <person name="Wiebenga A."/>
            <person name="vanKuyk P.A."/>
            <person name="Barry K."/>
            <person name="Lindquist E."/>
            <person name="LaButti K."/>
            <person name="Lapidus A."/>
            <person name="Lucas S."/>
            <person name="Coutinho P."/>
            <person name="Gong Y."/>
            <person name="Samejima M."/>
            <person name="Mahadevan R."/>
            <person name="Abou-Zaid M."/>
            <person name="de Vries R.P."/>
            <person name="Igarashi K."/>
            <person name="Yadav J.S."/>
            <person name="Grigoriev I.V."/>
            <person name="Master E.R."/>
        </authorList>
    </citation>
    <scope>NUCLEOTIDE SEQUENCE [LARGE SCALE GENOMIC DNA]</scope>
    <source>
        <strain evidence="1 2">HHB-10118-sp</strain>
    </source>
</reference>
<dbReference type="Proteomes" id="UP000008370">
    <property type="component" value="Unassembled WGS sequence"/>
</dbReference>
<dbReference type="KEGG" id="pco:PHACADRAFT_108560"/>
<organism evidence="1 2">
    <name type="scientific">Phanerochaete carnosa (strain HHB-10118-sp)</name>
    <name type="common">White-rot fungus</name>
    <name type="synonym">Peniophora carnosa</name>
    <dbReference type="NCBI Taxonomy" id="650164"/>
    <lineage>
        <taxon>Eukaryota</taxon>
        <taxon>Fungi</taxon>
        <taxon>Dikarya</taxon>
        <taxon>Basidiomycota</taxon>
        <taxon>Agaricomycotina</taxon>
        <taxon>Agaricomycetes</taxon>
        <taxon>Polyporales</taxon>
        <taxon>Phanerochaetaceae</taxon>
        <taxon>Phanerochaete</taxon>
    </lineage>
</organism>
<name>K5VC13_PHACS</name>
<evidence type="ECO:0000313" key="1">
    <source>
        <dbReference type="EMBL" id="EKM48638.1"/>
    </source>
</evidence>